<dbReference type="PANTHER" id="PTHR31571">
    <property type="entry name" value="ALTERED INHERITANCE OF MITOCHONDRIA PROTEIN 6"/>
    <property type="match status" value="1"/>
</dbReference>
<evidence type="ECO:0000313" key="4">
    <source>
        <dbReference type="Proteomes" id="UP001342314"/>
    </source>
</evidence>
<dbReference type="GO" id="GO:0006629">
    <property type="term" value="P:lipid metabolic process"/>
    <property type="evidence" value="ECO:0007669"/>
    <property type="project" value="InterPro"/>
</dbReference>
<evidence type="ECO:0000313" key="3">
    <source>
        <dbReference type="EMBL" id="GJN89543.1"/>
    </source>
</evidence>
<evidence type="ECO:0000256" key="2">
    <source>
        <dbReference type="ARBA" id="ARBA00014286"/>
    </source>
</evidence>
<comment type="similarity">
    <text evidence="1">Belongs to the AIM6 family.</text>
</comment>
<proteinExistence type="inferred from homology"/>
<gene>
    <name evidence="3" type="ORF">Rhopal_002530-T1</name>
</gene>
<name>A0AAV5GLJ6_9BASI</name>
<dbReference type="Proteomes" id="UP001342314">
    <property type="component" value="Unassembled WGS sequence"/>
</dbReference>
<dbReference type="PANTHER" id="PTHR31571:SF1">
    <property type="entry name" value="ALTERED INHERITANCE OF MITOCHONDRIA PROTEIN 6"/>
    <property type="match status" value="1"/>
</dbReference>
<dbReference type="GO" id="GO:0008081">
    <property type="term" value="F:phosphoric diester hydrolase activity"/>
    <property type="evidence" value="ECO:0007669"/>
    <property type="project" value="InterPro"/>
</dbReference>
<dbReference type="AlphaFoldDB" id="A0AAV5GLJ6"/>
<dbReference type="EMBL" id="BQKY01000005">
    <property type="protein sequence ID" value="GJN89543.1"/>
    <property type="molecule type" value="Genomic_DNA"/>
</dbReference>
<organism evidence="3 4">
    <name type="scientific">Rhodotorula paludigena</name>
    <dbReference type="NCBI Taxonomy" id="86838"/>
    <lineage>
        <taxon>Eukaryota</taxon>
        <taxon>Fungi</taxon>
        <taxon>Dikarya</taxon>
        <taxon>Basidiomycota</taxon>
        <taxon>Pucciniomycotina</taxon>
        <taxon>Microbotryomycetes</taxon>
        <taxon>Sporidiobolales</taxon>
        <taxon>Sporidiobolaceae</taxon>
        <taxon>Rhodotorula</taxon>
    </lineage>
</organism>
<comment type="caution">
    <text evidence="3">The sequence shown here is derived from an EMBL/GenBank/DDBJ whole genome shotgun (WGS) entry which is preliminary data.</text>
</comment>
<protein>
    <recommendedName>
        <fullName evidence="2">Altered inheritance of mitochondria protein 6</fullName>
    </recommendedName>
</protein>
<keyword evidence="4" id="KW-1185">Reference proteome</keyword>
<dbReference type="InterPro" id="IPR017946">
    <property type="entry name" value="PLC-like_Pdiesterase_TIM-brl"/>
</dbReference>
<sequence length="300" mass="32854">MVAIPLLMEYGAKVAKRAQEAQGGSFVGNSAVLLARSAIAAVSALNIHSHNDYWRDVPLIDALSVGCKSVEADVYLSDGKLLVGHTRSALTSARSLDALYLDPMLEIFALQNPSSDDTAAYTNGVYSYDPAQSLQFIIDYKTEASALHEAIIPALERFRSRDLLSYLDTTTSRLHIRPLTVVCSGNCNVSTVLSQTGRRDIFLDAPLHDIANPMYTSEVAALASTSWKKTLGWVDSWSMGKAKRDKVRALVEIAHAKGIQARFWETPSWPAFVRDNIWRGLLASGVDYINADDLYAASQI</sequence>
<dbReference type="InterPro" id="IPR051236">
    <property type="entry name" value="HAT_RTT109-like"/>
</dbReference>
<accession>A0AAV5GLJ6</accession>
<evidence type="ECO:0000256" key="1">
    <source>
        <dbReference type="ARBA" id="ARBA00008858"/>
    </source>
</evidence>
<reference evidence="3 4" key="1">
    <citation type="submission" date="2021-12" db="EMBL/GenBank/DDBJ databases">
        <title>High titer production of polyol ester of fatty acids by Rhodotorula paludigena BS15 towards product separation-free biomass refinery.</title>
        <authorList>
            <person name="Mano J."/>
            <person name="Ono H."/>
            <person name="Tanaka T."/>
            <person name="Naito K."/>
            <person name="Sushida H."/>
            <person name="Ike M."/>
            <person name="Tokuyasu K."/>
            <person name="Kitaoka M."/>
        </authorList>
    </citation>
    <scope>NUCLEOTIDE SEQUENCE [LARGE SCALE GENOMIC DNA]</scope>
    <source>
        <strain evidence="3 4">BS15</strain>
    </source>
</reference>
<dbReference type="SUPFAM" id="SSF51695">
    <property type="entry name" value="PLC-like phosphodiesterases"/>
    <property type="match status" value="1"/>
</dbReference>